<dbReference type="GO" id="GO:0071949">
    <property type="term" value="F:FAD binding"/>
    <property type="evidence" value="ECO:0007669"/>
    <property type="project" value="InterPro"/>
</dbReference>
<organism evidence="8 9">
    <name type="scientific">Phomopsis amygdali</name>
    <name type="common">Fusicoccum amygdali</name>
    <dbReference type="NCBI Taxonomy" id="1214568"/>
    <lineage>
        <taxon>Eukaryota</taxon>
        <taxon>Fungi</taxon>
        <taxon>Dikarya</taxon>
        <taxon>Ascomycota</taxon>
        <taxon>Pezizomycotina</taxon>
        <taxon>Sordariomycetes</taxon>
        <taxon>Sordariomycetidae</taxon>
        <taxon>Diaporthales</taxon>
        <taxon>Diaporthaceae</taxon>
        <taxon>Diaporthe</taxon>
    </lineage>
</organism>
<reference evidence="8" key="1">
    <citation type="submission" date="2023-06" db="EMBL/GenBank/DDBJ databases">
        <authorList>
            <person name="Noh H."/>
        </authorList>
    </citation>
    <scope>NUCLEOTIDE SEQUENCE</scope>
    <source>
        <strain evidence="8">DUCC20226</strain>
    </source>
</reference>
<evidence type="ECO:0000256" key="6">
    <source>
        <dbReference type="ARBA" id="ARBA00023033"/>
    </source>
</evidence>
<gene>
    <name evidence="8" type="ORF">N8I77_004831</name>
</gene>
<evidence type="ECO:0000256" key="5">
    <source>
        <dbReference type="ARBA" id="ARBA00023002"/>
    </source>
</evidence>
<evidence type="ECO:0000259" key="7">
    <source>
        <dbReference type="Pfam" id="PF01494"/>
    </source>
</evidence>
<dbReference type="InterPro" id="IPR002938">
    <property type="entry name" value="FAD-bd"/>
</dbReference>
<accession>A0AAD9W6E2</accession>
<evidence type="ECO:0000313" key="9">
    <source>
        <dbReference type="Proteomes" id="UP001265746"/>
    </source>
</evidence>
<evidence type="ECO:0000256" key="4">
    <source>
        <dbReference type="ARBA" id="ARBA00022827"/>
    </source>
</evidence>
<dbReference type="PANTHER" id="PTHR13789:SF315">
    <property type="entry name" value="FAD-DEPENDENT MONOOXYGENASE MDPD"/>
    <property type="match status" value="1"/>
</dbReference>
<keyword evidence="4" id="KW-0274">FAD</keyword>
<comment type="cofactor">
    <cofactor evidence="1">
        <name>FAD</name>
        <dbReference type="ChEBI" id="CHEBI:57692"/>
    </cofactor>
</comment>
<dbReference type="InterPro" id="IPR036188">
    <property type="entry name" value="FAD/NAD-bd_sf"/>
</dbReference>
<feature type="domain" description="FAD-binding" evidence="7">
    <location>
        <begin position="303"/>
        <end position="366"/>
    </location>
</feature>
<keyword evidence="9" id="KW-1185">Reference proteome</keyword>
<sequence>MSSKLSLSVLIIGAGPSGNTAATALASDGHTVTVLERHPQLQTRGGNIIVQPSAVQCLNLIGISESLDQISVDTTNHYLWRWKDDEPFTETKAIPDGTIRKPTDRPSLQRITFEAAVTAGAQYLFGKTVVRIDEHESDQLLVKVADGDEYLADLVIGADGIKSKVRELINPGKDMRPVTSPECIFQTEVDIGIVQRDPIAAPFGVLSHHLMFGPGRYCIGRPTAQGNMRLLLCNMEYGYPSSDEDLDGAWNSDGDPAEIREAFKGFGAPLRAYIECVVRGGRPIDKWHIATAPQMETWLGFGGRCVLIGDAAHAMVPHTAQGVSQGIEDGLAMSTAFRWAVKREDLPSILQKWEALRKPRAEKMFDAGQKNIAMFTLPDGPEQEARDHRLSTTGLTGRPTDWNTIKMDENAPRMSPEYTKWAMSYDVVAEVSCTPKA</sequence>
<evidence type="ECO:0000256" key="3">
    <source>
        <dbReference type="ARBA" id="ARBA00022630"/>
    </source>
</evidence>
<dbReference type="SUPFAM" id="SSF51905">
    <property type="entry name" value="FAD/NAD(P)-binding domain"/>
    <property type="match status" value="1"/>
</dbReference>
<dbReference type="Pfam" id="PF01494">
    <property type="entry name" value="FAD_binding_3"/>
    <property type="match status" value="2"/>
</dbReference>
<proteinExistence type="inferred from homology"/>
<feature type="domain" description="FAD-binding" evidence="7">
    <location>
        <begin position="8"/>
        <end position="169"/>
    </location>
</feature>
<keyword evidence="6" id="KW-0503">Monooxygenase</keyword>
<dbReference type="Proteomes" id="UP001265746">
    <property type="component" value="Unassembled WGS sequence"/>
</dbReference>
<dbReference type="Gene3D" id="3.50.50.60">
    <property type="entry name" value="FAD/NAD(P)-binding domain"/>
    <property type="match status" value="1"/>
</dbReference>
<keyword evidence="3" id="KW-0285">Flavoprotein</keyword>
<dbReference type="PRINTS" id="PR00420">
    <property type="entry name" value="RNGMNOXGNASE"/>
</dbReference>
<protein>
    <recommendedName>
        <fullName evidence="7">FAD-binding domain-containing protein</fullName>
    </recommendedName>
</protein>
<comment type="caution">
    <text evidence="8">The sequence shown here is derived from an EMBL/GenBank/DDBJ whole genome shotgun (WGS) entry which is preliminary data.</text>
</comment>
<evidence type="ECO:0000256" key="1">
    <source>
        <dbReference type="ARBA" id="ARBA00001974"/>
    </source>
</evidence>
<evidence type="ECO:0000256" key="2">
    <source>
        <dbReference type="ARBA" id="ARBA00007992"/>
    </source>
</evidence>
<dbReference type="GO" id="GO:0004497">
    <property type="term" value="F:monooxygenase activity"/>
    <property type="evidence" value="ECO:0007669"/>
    <property type="project" value="UniProtKB-KW"/>
</dbReference>
<dbReference type="PANTHER" id="PTHR13789">
    <property type="entry name" value="MONOOXYGENASE"/>
    <property type="match status" value="1"/>
</dbReference>
<dbReference type="AlphaFoldDB" id="A0AAD9W6E2"/>
<dbReference type="EMBL" id="JAUJFL010000002">
    <property type="protein sequence ID" value="KAK2611497.1"/>
    <property type="molecule type" value="Genomic_DNA"/>
</dbReference>
<keyword evidence="5" id="KW-0560">Oxidoreductase</keyword>
<name>A0AAD9W6E2_PHOAM</name>
<evidence type="ECO:0000313" key="8">
    <source>
        <dbReference type="EMBL" id="KAK2611497.1"/>
    </source>
</evidence>
<comment type="similarity">
    <text evidence="2">Belongs to the paxM FAD-dependent monooxygenase family.</text>
</comment>
<dbReference type="InterPro" id="IPR050493">
    <property type="entry name" value="FAD-dep_Monooxygenase_BioMet"/>
</dbReference>